<dbReference type="GO" id="GO:0030288">
    <property type="term" value="C:outer membrane-bounded periplasmic space"/>
    <property type="evidence" value="ECO:0007669"/>
    <property type="project" value="TreeGrafter"/>
</dbReference>
<feature type="domain" description="Periplasmic binding protein" evidence="3">
    <location>
        <begin position="68"/>
        <end position="351"/>
    </location>
</feature>
<comment type="similarity">
    <text evidence="2">Belongs to the bacterial solute-binding protein 2 family.</text>
</comment>
<name>A0AAP9YHE4_9GAMM</name>
<proteinExistence type="inferred from homology"/>
<dbReference type="GO" id="GO:0030246">
    <property type="term" value="F:carbohydrate binding"/>
    <property type="evidence" value="ECO:0007669"/>
    <property type="project" value="TreeGrafter"/>
</dbReference>
<evidence type="ECO:0000256" key="1">
    <source>
        <dbReference type="ARBA" id="ARBA00004418"/>
    </source>
</evidence>
<dbReference type="Pfam" id="PF13407">
    <property type="entry name" value="Peripla_BP_4"/>
    <property type="match status" value="1"/>
</dbReference>
<reference evidence="4 5" key="1">
    <citation type="submission" date="2020-12" db="EMBL/GenBank/DDBJ databases">
        <title>Genomic Analysis and Response surface optimization of nitrogen-fixing conditions for A. chroococcum strain HR1, Isolation from rhizosphere soil.</title>
        <authorList>
            <person name="Li J."/>
            <person name="Yang H."/>
            <person name="Liu H."/>
            <person name="Wang C."/>
            <person name="Tian Y."/>
            <person name="Lu X.Y."/>
        </authorList>
    </citation>
    <scope>NUCLEOTIDE SEQUENCE [LARGE SCALE GENOMIC DNA]</scope>
    <source>
        <strain evidence="4 5">HR1</strain>
    </source>
</reference>
<accession>A0AAP9YHE4</accession>
<evidence type="ECO:0000256" key="2">
    <source>
        <dbReference type="ARBA" id="ARBA00007639"/>
    </source>
</evidence>
<dbReference type="SUPFAM" id="SSF53822">
    <property type="entry name" value="Periplasmic binding protein-like I"/>
    <property type="match status" value="1"/>
</dbReference>
<dbReference type="GO" id="GO:0055085">
    <property type="term" value="P:transmembrane transport"/>
    <property type="evidence" value="ECO:0007669"/>
    <property type="project" value="UniProtKB-ARBA"/>
</dbReference>
<organism evidence="4 5">
    <name type="scientific">Azotobacter chroococcum</name>
    <dbReference type="NCBI Taxonomy" id="353"/>
    <lineage>
        <taxon>Bacteria</taxon>
        <taxon>Pseudomonadati</taxon>
        <taxon>Pseudomonadota</taxon>
        <taxon>Gammaproteobacteria</taxon>
        <taxon>Pseudomonadales</taxon>
        <taxon>Pseudomonadaceae</taxon>
        <taxon>Azotobacter</taxon>
    </lineage>
</organism>
<dbReference type="AlphaFoldDB" id="A0AAP9YHE4"/>
<dbReference type="PANTHER" id="PTHR30036">
    <property type="entry name" value="D-XYLOSE-BINDING PERIPLASMIC PROTEIN"/>
    <property type="match status" value="1"/>
</dbReference>
<evidence type="ECO:0000313" key="4">
    <source>
        <dbReference type="EMBL" id="QQE90816.1"/>
    </source>
</evidence>
<dbReference type="InterPro" id="IPR028082">
    <property type="entry name" value="Peripla_BP_I"/>
</dbReference>
<dbReference type="Proteomes" id="UP000596192">
    <property type="component" value="Chromosome"/>
</dbReference>
<dbReference type="Gene3D" id="3.40.50.2300">
    <property type="match status" value="2"/>
</dbReference>
<dbReference type="EMBL" id="CP066310">
    <property type="protein sequence ID" value="QQE90816.1"/>
    <property type="molecule type" value="Genomic_DNA"/>
</dbReference>
<evidence type="ECO:0000313" key="5">
    <source>
        <dbReference type="Proteomes" id="UP000596192"/>
    </source>
</evidence>
<dbReference type="InterPro" id="IPR050555">
    <property type="entry name" value="Bact_Solute-Bind_Prot2"/>
</dbReference>
<protein>
    <submittedName>
        <fullName evidence="4">Substrate-binding domain-containing protein</fullName>
    </submittedName>
</protein>
<evidence type="ECO:0000259" key="3">
    <source>
        <dbReference type="Pfam" id="PF13407"/>
    </source>
</evidence>
<comment type="subcellular location">
    <subcellularLocation>
        <location evidence="1">Periplasm</location>
    </subcellularLocation>
</comment>
<gene>
    <name evidence="4" type="ORF">GKQ51_07270</name>
</gene>
<dbReference type="PANTHER" id="PTHR30036:SF7">
    <property type="entry name" value="ABC TRANSPORTER PERIPLASMIC-BINDING PROTEIN YPHF"/>
    <property type="match status" value="1"/>
</dbReference>
<dbReference type="InterPro" id="IPR025997">
    <property type="entry name" value="SBP_2_dom"/>
</dbReference>
<sequence length="376" mass="41317">MKGASCQLQIVHDWLRVTDAKDLSFLRAFRDSQVFAVKRSPLCRFLAVVSLFLGLLSASLARAEPLQFAVVAKRVDHRYFILIGEGCAEAARAQGDTCLLLGPPGPAHFRLQNAVLEQALARNLDGIALSVTHSKWLADHALKRLGQTPLITFDSDLEPAERHLRRGFVGLDSLAFGQRLGTLAQRFRPQGGRLCILSAGGPHDISYQEHLKGIRQQLGGVPSHEGADRLSGENGWSEPDRCPVFGADTQQKALFQLTTLLSSGSEVDTIISLSPWLVYRADLYRRQLGPLLAELDKKGAQPAIIIITPEPDDAARRALLDEGLVQAYLSTESREIGRQIYRTLKRLAQGEPVSEKVLVGSRAYLPQSLPDIPAKR</sequence>